<comment type="caution">
    <text evidence="3">The sequence shown here is derived from an EMBL/GenBank/DDBJ whole genome shotgun (WGS) entry which is preliminary data.</text>
</comment>
<evidence type="ECO:0000313" key="3">
    <source>
        <dbReference type="EMBL" id="TFD79933.1"/>
    </source>
</evidence>
<feature type="transmembrane region" description="Helical" evidence="2">
    <location>
        <begin position="47"/>
        <end position="64"/>
    </location>
</feature>
<dbReference type="EMBL" id="SOHH01000049">
    <property type="protein sequence ID" value="TFD79933.1"/>
    <property type="molecule type" value="Genomic_DNA"/>
</dbReference>
<evidence type="ECO:0000256" key="1">
    <source>
        <dbReference type="SAM" id="MobiDB-lite"/>
    </source>
</evidence>
<feature type="transmembrane region" description="Helical" evidence="2">
    <location>
        <begin position="163"/>
        <end position="182"/>
    </location>
</feature>
<dbReference type="Proteomes" id="UP000298313">
    <property type="component" value="Unassembled WGS sequence"/>
</dbReference>
<gene>
    <name evidence="3" type="ORF">E3T48_05370</name>
</gene>
<organism evidence="3 4">
    <name type="scientific">Cryobacterium fucosi</name>
    <dbReference type="NCBI Taxonomy" id="1259157"/>
    <lineage>
        <taxon>Bacteria</taxon>
        <taxon>Bacillati</taxon>
        <taxon>Actinomycetota</taxon>
        <taxon>Actinomycetes</taxon>
        <taxon>Micrococcales</taxon>
        <taxon>Microbacteriaceae</taxon>
        <taxon>Cryobacterium</taxon>
    </lineage>
</organism>
<protein>
    <submittedName>
        <fullName evidence="3">M50 family peptidase</fullName>
    </submittedName>
</protein>
<proteinExistence type="predicted"/>
<keyword evidence="2" id="KW-0472">Membrane</keyword>
<dbReference type="InterPro" id="IPR049500">
    <property type="entry name" value="Peptidase_M50B-like"/>
</dbReference>
<sequence>MPWPRAPAGPGCTQRPRSPKASEPVDVLLGLWARICAPQDPLPTATALFTVLTAGLFVLVPALWRRGRHLITIAHEGGHALVATLTGRRLGGIRLHSDTSGLTVSRGRPRGLGMVLTLLAGYTAPALLGLAAATILGAGYASGLLWLLLVALTLILVQIRNWFGLWSVLVTGTLILVITWFGTPLVQGIGALLITTFLLLGALRTALELQVSRSRRGGLSSDADQLARLTHVPGIVWAALFVLVAVLCAGLGASVLGITL</sequence>
<feature type="transmembrane region" description="Helical" evidence="2">
    <location>
        <begin position="188"/>
        <end position="207"/>
    </location>
</feature>
<feature type="transmembrane region" description="Helical" evidence="2">
    <location>
        <begin position="138"/>
        <end position="156"/>
    </location>
</feature>
<dbReference type="AlphaFoldDB" id="A0A4R9BAX2"/>
<accession>A0A4R9BAX2</accession>
<feature type="region of interest" description="Disordered" evidence="1">
    <location>
        <begin position="1"/>
        <end position="21"/>
    </location>
</feature>
<reference evidence="3 4" key="1">
    <citation type="submission" date="2019-03" db="EMBL/GenBank/DDBJ databases">
        <title>Genomics of glacier-inhabiting Cryobacterium strains.</title>
        <authorList>
            <person name="Liu Q."/>
            <person name="Xin Y.-H."/>
        </authorList>
    </citation>
    <scope>NUCLEOTIDE SEQUENCE [LARGE SCALE GENOMIC DNA]</scope>
    <source>
        <strain evidence="3 4">Hh4</strain>
    </source>
</reference>
<dbReference type="OrthoDB" id="5184455at2"/>
<keyword evidence="4" id="KW-1185">Reference proteome</keyword>
<feature type="transmembrane region" description="Helical" evidence="2">
    <location>
        <begin position="235"/>
        <end position="258"/>
    </location>
</feature>
<keyword evidence="2" id="KW-1133">Transmembrane helix</keyword>
<keyword evidence="2" id="KW-0812">Transmembrane</keyword>
<name>A0A4R9BAX2_9MICO</name>
<dbReference type="Pfam" id="PF13398">
    <property type="entry name" value="Peptidase_M50B"/>
    <property type="match status" value="1"/>
</dbReference>
<evidence type="ECO:0000313" key="4">
    <source>
        <dbReference type="Proteomes" id="UP000298313"/>
    </source>
</evidence>
<evidence type="ECO:0000256" key="2">
    <source>
        <dbReference type="SAM" id="Phobius"/>
    </source>
</evidence>
<feature type="transmembrane region" description="Helical" evidence="2">
    <location>
        <begin position="112"/>
        <end position="132"/>
    </location>
</feature>